<dbReference type="EMBL" id="JAUSZS010000004">
    <property type="protein sequence ID" value="MDQ0933830.1"/>
    <property type="molecule type" value="Genomic_DNA"/>
</dbReference>
<dbReference type="RefSeq" id="WP_307627543.1">
    <property type="nucleotide sequence ID" value="NZ_JAUSZS010000004.1"/>
</dbReference>
<evidence type="ECO:0000313" key="3">
    <source>
        <dbReference type="Proteomes" id="UP001223072"/>
    </source>
</evidence>
<comment type="caution">
    <text evidence="2">The sequence shown here is derived from an EMBL/GenBank/DDBJ whole genome shotgun (WGS) entry which is preliminary data.</text>
</comment>
<keyword evidence="3" id="KW-1185">Reference proteome</keyword>
<evidence type="ECO:0000256" key="1">
    <source>
        <dbReference type="SAM" id="MobiDB-lite"/>
    </source>
</evidence>
<feature type="compositionally biased region" description="Polar residues" evidence="1">
    <location>
        <begin position="1"/>
        <end position="24"/>
    </location>
</feature>
<feature type="region of interest" description="Disordered" evidence="1">
    <location>
        <begin position="1"/>
        <end position="53"/>
    </location>
</feature>
<name>A0ABU0RPD3_9ACTN</name>
<organism evidence="2 3">
    <name type="scientific">Streptomyces turgidiscabies</name>
    <dbReference type="NCBI Taxonomy" id="85558"/>
    <lineage>
        <taxon>Bacteria</taxon>
        <taxon>Bacillati</taxon>
        <taxon>Actinomycetota</taxon>
        <taxon>Actinomycetes</taxon>
        <taxon>Kitasatosporales</taxon>
        <taxon>Streptomycetaceae</taxon>
        <taxon>Streptomyces</taxon>
    </lineage>
</organism>
<reference evidence="2 3" key="1">
    <citation type="submission" date="2023-07" db="EMBL/GenBank/DDBJ databases">
        <title>Comparative genomics of wheat-associated soil bacteria to identify genetic determinants of phenazine resistance.</title>
        <authorList>
            <person name="Mouncey N."/>
        </authorList>
    </citation>
    <scope>NUCLEOTIDE SEQUENCE [LARGE SCALE GENOMIC DNA]</scope>
    <source>
        <strain evidence="2 3">W2I16</strain>
    </source>
</reference>
<evidence type="ECO:0000313" key="2">
    <source>
        <dbReference type="EMBL" id="MDQ0933830.1"/>
    </source>
</evidence>
<accession>A0ABU0RPD3</accession>
<dbReference type="Proteomes" id="UP001223072">
    <property type="component" value="Unassembled WGS sequence"/>
</dbReference>
<protein>
    <submittedName>
        <fullName evidence="2">Uncharacterized protein</fullName>
    </submittedName>
</protein>
<sequence length="53" mass="5710">MEPGTSTDIRPTCEATTARDNQSVPPGPRQSRGIGARDQEDPDQESNIILGED</sequence>
<proteinExistence type="predicted"/>
<gene>
    <name evidence="2" type="ORF">QFZ49_003770</name>
</gene>